<evidence type="ECO:0000259" key="2">
    <source>
        <dbReference type="Pfam" id="PF12923"/>
    </source>
</evidence>
<dbReference type="Gene3D" id="6.10.250.1770">
    <property type="match status" value="1"/>
</dbReference>
<organism evidence="3 4">
    <name type="scientific">Wickerhamiella sorbophila</name>
    <dbReference type="NCBI Taxonomy" id="45607"/>
    <lineage>
        <taxon>Eukaryota</taxon>
        <taxon>Fungi</taxon>
        <taxon>Dikarya</taxon>
        <taxon>Ascomycota</taxon>
        <taxon>Saccharomycotina</taxon>
        <taxon>Dipodascomycetes</taxon>
        <taxon>Dipodascales</taxon>
        <taxon>Trichomonascaceae</taxon>
        <taxon>Wickerhamiella</taxon>
    </lineage>
</organism>
<proteinExistence type="inferred from homology"/>
<dbReference type="STRING" id="45607.A0A2T0FCM6"/>
<dbReference type="GO" id="GO:0032545">
    <property type="term" value="C:CURI complex"/>
    <property type="evidence" value="ECO:0007669"/>
    <property type="project" value="TreeGrafter"/>
</dbReference>
<dbReference type="GO" id="GO:0006364">
    <property type="term" value="P:rRNA processing"/>
    <property type="evidence" value="ECO:0007669"/>
    <property type="project" value="TreeGrafter"/>
</dbReference>
<dbReference type="GO" id="GO:0000028">
    <property type="term" value="P:ribosomal small subunit assembly"/>
    <property type="evidence" value="ECO:0007669"/>
    <property type="project" value="TreeGrafter"/>
</dbReference>
<dbReference type="InterPro" id="IPR040446">
    <property type="entry name" value="RRP7"/>
</dbReference>
<dbReference type="EMBL" id="NDIQ01000001">
    <property type="protein sequence ID" value="PRT52758.1"/>
    <property type="molecule type" value="Genomic_DNA"/>
</dbReference>
<evidence type="ECO:0000313" key="3">
    <source>
        <dbReference type="EMBL" id="PRT52758.1"/>
    </source>
</evidence>
<dbReference type="RefSeq" id="XP_024662704.1">
    <property type="nucleotide sequence ID" value="XM_024806936.1"/>
</dbReference>
<dbReference type="Pfam" id="PF12923">
    <property type="entry name" value="RRP7"/>
    <property type="match status" value="1"/>
</dbReference>
<evidence type="ECO:0000256" key="1">
    <source>
        <dbReference type="ARBA" id="ARBA00006110"/>
    </source>
</evidence>
<dbReference type="GeneID" id="36514127"/>
<evidence type="ECO:0000313" key="4">
    <source>
        <dbReference type="Proteomes" id="UP000238350"/>
    </source>
</evidence>
<comment type="similarity">
    <text evidence="1">Belongs to the RRP7 family.</text>
</comment>
<gene>
    <name evidence="3" type="ORF">B9G98_00378</name>
</gene>
<dbReference type="Proteomes" id="UP000238350">
    <property type="component" value="Unassembled WGS sequence"/>
</dbReference>
<comment type="caution">
    <text evidence="3">The sequence shown here is derived from an EMBL/GenBank/DDBJ whole genome shotgun (WGS) entry which is preliminary data.</text>
</comment>
<dbReference type="PANTHER" id="PTHR13191">
    <property type="entry name" value="RIBOSOMAL RNA PROCESSING PROTEIN 7-RELATED"/>
    <property type="match status" value="1"/>
</dbReference>
<dbReference type="InterPro" id="IPR024326">
    <property type="entry name" value="RRP7_C"/>
</dbReference>
<dbReference type="GO" id="GO:0034456">
    <property type="term" value="C:UTP-C complex"/>
    <property type="evidence" value="ECO:0007669"/>
    <property type="project" value="TreeGrafter"/>
</dbReference>
<dbReference type="AlphaFoldDB" id="A0A2T0FCM6"/>
<sequence>MSGLNGFVQLRLDFEADSKVSQTIFLKEHGSRDDEDYSSVFAANLPRDTTLDNIKDIVQTCTSTMPRKFVRLGDTYGLICCVDDAARDKLLEWCKKKGKKSSVEFETYGPRGSEAYKIRNSARFPDEEILQKSIDEFMEAYDDEEEQARLETARQGLLVDEDGFTMVVSSKRKALSDIPAPAPAKRNKSLSKDDFYRFQLRDKRKREVNDLLKKYQEDKAKVEELKRKKHFKPY</sequence>
<feature type="domain" description="Ribosomal RNA-processing protein 7 C-terminal" evidence="2">
    <location>
        <begin position="122"/>
        <end position="234"/>
    </location>
</feature>
<dbReference type="PANTHER" id="PTHR13191:SF0">
    <property type="entry name" value="RIBOSOMAL RNA-PROCESSING PROTEIN 7 HOMOLOG A-RELATED"/>
    <property type="match status" value="1"/>
</dbReference>
<name>A0A2T0FCM6_9ASCO</name>
<protein>
    <submittedName>
        <fullName evidence="3">Ribosomal RNA-processing protein 7</fullName>
    </submittedName>
</protein>
<dbReference type="OrthoDB" id="5390at2759"/>
<accession>A0A2T0FCM6</accession>
<reference evidence="3 4" key="1">
    <citation type="submission" date="2017-04" db="EMBL/GenBank/DDBJ databases">
        <title>Genome sequencing of [Candida] sorbophila.</title>
        <authorList>
            <person name="Ahn J.O."/>
        </authorList>
    </citation>
    <scope>NUCLEOTIDE SEQUENCE [LARGE SCALE GENOMIC DNA]</scope>
    <source>
        <strain evidence="3 4">DS02</strain>
    </source>
</reference>
<keyword evidence="4" id="KW-1185">Reference proteome</keyword>